<dbReference type="EMBL" id="FWWV01000039">
    <property type="protein sequence ID" value="SMB87916.1"/>
    <property type="molecule type" value="Genomic_DNA"/>
</dbReference>
<dbReference type="PANTHER" id="PTHR43738:SF2">
    <property type="entry name" value="ABC TRANSPORTER PERMEASE"/>
    <property type="match status" value="1"/>
</dbReference>
<dbReference type="InterPro" id="IPR051125">
    <property type="entry name" value="ABC-4/HrtB_transporter"/>
</dbReference>
<organism evidence="9 10">
    <name type="scientific">Pasteurella testudinis DSM 23072</name>
    <dbReference type="NCBI Taxonomy" id="1122938"/>
    <lineage>
        <taxon>Bacteria</taxon>
        <taxon>Pseudomonadati</taxon>
        <taxon>Pseudomonadota</taxon>
        <taxon>Gammaproteobacteria</taxon>
        <taxon>Pasteurellales</taxon>
        <taxon>Pasteurellaceae</taxon>
        <taxon>Pasteurella</taxon>
    </lineage>
</organism>
<gene>
    <name evidence="9" type="ORF">SAMN05660772_02765</name>
</gene>
<evidence type="ECO:0000256" key="4">
    <source>
        <dbReference type="ARBA" id="ARBA00022989"/>
    </source>
</evidence>
<proteinExistence type="predicted"/>
<dbReference type="GO" id="GO:0005886">
    <property type="term" value="C:plasma membrane"/>
    <property type="evidence" value="ECO:0007669"/>
    <property type="project" value="UniProtKB-SubCell"/>
</dbReference>
<evidence type="ECO:0000313" key="9">
    <source>
        <dbReference type="EMBL" id="SMB87916.1"/>
    </source>
</evidence>
<feature type="transmembrane region" description="Helical" evidence="7">
    <location>
        <begin position="334"/>
        <end position="361"/>
    </location>
</feature>
<feature type="transmembrane region" description="Helical" evidence="7">
    <location>
        <begin position="290"/>
        <end position="314"/>
    </location>
</feature>
<dbReference type="AlphaFoldDB" id="A0A1W1V3Q4"/>
<accession>A0A1W1V3Q4</accession>
<dbReference type="Pfam" id="PF02687">
    <property type="entry name" value="FtsX"/>
    <property type="match status" value="1"/>
</dbReference>
<sequence length="420" mass="46542">MLMLKLLLLDFKKSKFGSLMIIFLIALSTALSITVSLQERALREGSAQAADRFDLVVGAPGSEVQLVLSTVFLQPSPLNLLDTEVFKEIEANPQVDWAAPLAFGDYYQNMPIIGTNTALLLDGGERQLAAGRVFEKDYEAVVGAKSGLALGDSFSPMHGQLGESNHHAHDDVEYHVVGILPEEGSVWDKALLVPITSVWDVHQHHDHDHDHDHHAHEHDGPPGYVDEHDHDHDHDHAIEELGVSAVVIKPQSFAGAYQLRSQYKTETTQAVFPAEVLVRVYGVLGDSKEVLLWVSIVTQVLVATALLMIIVLYLQNRQKQVAAWRIFGAPRAKIFLLIWFALIVMIALAMLLGVAIGYVAAQLISQHLSLQSGFVLPVRLGEEECRFILFNFIFAILIALLPSLLLYRQSPINVLRNTQE</sequence>
<evidence type="ECO:0000313" key="10">
    <source>
        <dbReference type="Proteomes" id="UP000192408"/>
    </source>
</evidence>
<evidence type="ECO:0000256" key="5">
    <source>
        <dbReference type="ARBA" id="ARBA00023136"/>
    </source>
</evidence>
<keyword evidence="3 7" id="KW-0812">Transmembrane</keyword>
<evidence type="ECO:0000256" key="1">
    <source>
        <dbReference type="ARBA" id="ARBA00004651"/>
    </source>
</evidence>
<evidence type="ECO:0000256" key="7">
    <source>
        <dbReference type="SAM" id="Phobius"/>
    </source>
</evidence>
<name>A0A1W1V3Q4_9PAST</name>
<dbReference type="Proteomes" id="UP000192408">
    <property type="component" value="Unassembled WGS sequence"/>
</dbReference>
<comment type="subcellular location">
    <subcellularLocation>
        <location evidence="1">Cell membrane</location>
        <topology evidence="1">Multi-pass membrane protein</topology>
    </subcellularLocation>
</comment>
<keyword evidence="5 7" id="KW-0472">Membrane</keyword>
<dbReference type="PANTHER" id="PTHR43738">
    <property type="entry name" value="ABC TRANSPORTER, MEMBRANE PROTEIN"/>
    <property type="match status" value="1"/>
</dbReference>
<evidence type="ECO:0000259" key="8">
    <source>
        <dbReference type="Pfam" id="PF02687"/>
    </source>
</evidence>
<dbReference type="RefSeq" id="WP_084257657.1">
    <property type="nucleotide sequence ID" value="NZ_FWWV01000039.1"/>
</dbReference>
<dbReference type="STRING" id="1122938.SAMN05660772_02765"/>
<evidence type="ECO:0000256" key="6">
    <source>
        <dbReference type="SAM" id="MobiDB-lite"/>
    </source>
</evidence>
<keyword evidence="10" id="KW-1185">Reference proteome</keyword>
<feature type="region of interest" description="Disordered" evidence="6">
    <location>
        <begin position="205"/>
        <end position="231"/>
    </location>
</feature>
<feature type="transmembrane region" description="Helical" evidence="7">
    <location>
        <begin position="387"/>
        <end position="407"/>
    </location>
</feature>
<protein>
    <submittedName>
        <fullName evidence="9">Putative ABC transport system permease protein</fullName>
    </submittedName>
</protein>
<dbReference type="InterPro" id="IPR003838">
    <property type="entry name" value="ABC3_permease_C"/>
</dbReference>
<keyword evidence="4 7" id="KW-1133">Transmembrane helix</keyword>
<keyword evidence="2" id="KW-1003">Cell membrane</keyword>
<reference evidence="10" key="1">
    <citation type="submission" date="2017-04" db="EMBL/GenBank/DDBJ databases">
        <authorList>
            <person name="Varghese N."/>
            <person name="Submissions S."/>
        </authorList>
    </citation>
    <scope>NUCLEOTIDE SEQUENCE [LARGE SCALE GENOMIC DNA]</scope>
    <source>
        <strain evidence="10">DSM 23072</strain>
    </source>
</reference>
<evidence type="ECO:0000256" key="2">
    <source>
        <dbReference type="ARBA" id="ARBA00022475"/>
    </source>
</evidence>
<evidence type="ECO:0000256" key="3">
    <source>
        <dbReference type="ARBA" id="ARBA00022692"/>
    </source>
</evidence>
<feature type="domain" description="ABC3 transporter permease C-terminal" evidence="8">
    <location>
        <begin position="295"/>
        <end position="408"/>
    </location>
</feature>